<dbReference type="SUPFAM" id="SSF55816">
    <property type="entry name" value="5'-nucleotidase (syn. UDP-sugar hydrolase), C-terminal domain"/>
    <property type="match status" value="1"/>
</dbReference>
<feature type="region of interest" description="Disordered" evidence="2">
    <location>
        <begin position="699"/>
        <end position="763"/>
    </location>
</feature>
<evidence type="ECO:0000256" key="2">
    <source>
        <dbReference type="SAM" id="MobiDB-lite"/>
    </source>
</evidence>
<dbReference type="PANTHER" id="PTHR11575:SF24">
    <property type="entry name" value="5'-NUCLEOTIDASE"/>
    <property type="match status" value="1"/>
</dbReference>
<reference evidence="5 6" key="1">
    <citation type="journal article" date="2019" name="Int. J. Syst. Evol. Microbiol.">
        <title>The Global Catalogue of Microorganisms (GCM) 10K type strain sequencing project: providing services to taxonomists for standard genome sequencing and annotation.</title>
        <authorList>
            <consortium name="The Broad Institute Genomics Platform"/>
            <consortium name="The Broad Institute Genome Sequencing Center for Infectious Disease"/>
            <person name="Wu L."/>
            <person name="Ma J."/>
        </authorList>
    </citation>
    <scope>NUCLEOTIDE SEQUENCE [LARGE SCALE GENOMIC DNA]</scope>
    <source>
        <strain evidence="5 6">CGMCC 1.3239</strain>
    </source>
</reference>
<dbReference type="InterPro" id="IPR036907">
    <property type="entry name" value="5'-Nucleotdase_C_sf"/>
</dbReference>
<evidence type="ECO:0000259" key="3">
    <source>
        <dbReference type="Pfam" id="PF00149"/>
    </source>
</evidence>
<dbReference type="InterPro" id="IPR006179">
    <property type="entry name" value="5_nucleotidase/apyrase"/>
</dbReference>
<comment type="caution">
    <text evidence="5">The sequence shown here is derived from an EMBL/GenBank/DDBJ whole genome shotgun (WGS) entry which is preliminary data.</text>
</comment>
<gene>
    <name evidence="5" type="ORF">ACFQEU_04475</name>
</gene>
<accession>A0ABD5S892</accession>
<dbReference type="Proteomes" id="UP001596442">
    <property type="component" value="Unassembled WGS sequence"/>
</dbReference>
<feature type="compositionally biased region" description="Basic and acidic residues" evidence="2">
    <location>
        <begin position="1"/>
        <end position="29"/>
    </location>
</feature>
<dbReference type="AlphaFoldDB" id="A0ABD5S892"/>
<dbReference type="SUPFAM" id="SSF56300">
    <property type="entry name" value="Metallo-dependent phosphatases"/>
    <property type="match status" value="1"/>
</dbReference>
<dbReference type="Pfam" id="PF02872">
    <property type="entry name" value="5_nucleotid_C"/>
    <property type="match status" value="1"/>
</dbReference>
<feature type="domain" description="Calcineurin-like phosphoesterase" evidence="3">
    <location>
        <begin position="111"/>
        <end position="308"/>
    </location>
</feature>
<dbReference type="Pfam" id="PF00149">
    <property type="entry name" value="Metallophos"/>
    <property type="match status" value="1"/>
</dbReference>
<evidence type="ECO:0000259" key="4">
    <source>
        <dbReference type="Pfam" id="PF02872"/>
    </source>
</evidence>
<dbReference type="InterPro" id="IPR029052">
    <property type="entry name" value="Metallo-depent_PP-like"/>
</dbReference>
<feature type="region of interest" description="Disordered" evidence="2">
    <location>
        <begin position="1"/>
        <end position="71"/>
    </location>
</feature>
<proteinExistence type="predicted"/>
<dbReference type="Gene3D" id="3.90.780.10">
    <property type="entry name" value="5'-Nucleotidase, C-terminal domain"/>
    <property type="match status" value="1"/>
</dbReference>
<feature type="compositionally biased region" description="Acidic residues" evidence="2">
    <location>
        <begin position="702"/>
        <end position="750"/>
    </location>
</feature>
<dbReference type="EMBL" id="JBHSWW010000037">
    <property type="protein sequence ID" value="MFC6752722.1"/>
    <property type="molecule type" value="Genomic_DNA"/>
</dbReference>
<evidence type="ECO:0000313" key="6">
    <source>
        <dbReference type="Proteomes" id="UP001596442"/>
    </source>
</evidence>
<sequence length="783" mass="85297">MSYMSNERRDRQYLTGDDRRPARFDRTESTTDGDSTDDDPTSGRASGTERSSTRVDTPETTGVTPACGCGRDHRTVTRRTVLGTAAAAVTASAFSLPAAAEEEDTVTIVHDLHSHSDIGEPGEPNIARYQTVLQEQLGDRDDVLFMGSGDELGSSLVSFFTEGEHKVEFMNDMNIAVAGVGNHDFDYGIESALDKFEQSEFPWVTSNLKTPDGEQLPNTEEYVVRDIDGLRLGVFNVVLDGFHSITDYPDDYIQEDPVEKAEEMTALLREEEGCDVVVLASHVPHERHFEIAETVDGLDAIFGSHSHVTFDDAEIHEDTVISEIGYAYFHVGVMTLDASGELVDWQRIDLVDDEGEPMDIDPDPEFLDRLEAQLAEIDEEVSETIGETTLELNASGAVNYGRESTMGNLITNAMLDFYGDADASFQNSGGIRTNDTYGPGELTLQDILEINPFDNEVILAEVSGAQIRQVLEDRIDYLAGDAPFGAQQAQQVAGIQYEWRGHEDAEVLSVFVGGEPLDPDETYRISTTDYYAGAFDLERDDFIAESGTQYGPAVAEYISAHGEVTPAVENRILRVDEPVGEAHEVDIDGDTATVRIPHPGDAAEAITDEEPYRAVTRTGAEATATAVEATGDAIEVRFEANDLRELAAIDDPHLRVFGGFVPDEDYYGYEGEDGEQRALPAAAAYDAFKLRSAVPAGALDALDVDDEDETSDDEDETADDEDETTDDEDETTDDEDETDPDDEDDPDVGDDIPGFGPLAALSGVGGAAYMLSKRAGDDADDEE</sequence>
<organism evidence="5 6">
    <name type="scientific">Halorubrum tibetense</name>
    <dbReference type="NCBI Taxonomy" id="175631"/>
    <lineage>
        <taxon>Archaea</taxon>
        <taxon>Methanobacteriati</taxon>
        <taxon>Methanobacteriota</taxon>
        <taxon>Stenosarchaea group</taxon>
        <taxon>Halobacteria</taxon>
        <taxon>Halobacteriales</taxon>
        <taxon>Haloferacaceae</taxon>
        <taxon>Halorubrum</taxon>
    </lineage>
</organism>
<dbReference type="InterPro" id="IPR008334">
    <property type="entry name" value="5'-Nucleotdase_C"/>
</dbReference>
<evidence type="ECO:0000313" key="5">
    <source>
        <dbReference type="EMBL" id="MFC6752722.1"/>
    </source>
</evidence>
<name>A0ABD5S892_9EURY</name>
<dbReference type="RefSeq" id="WP_379779680.1">
    <property type="nucleotide sequence ID" value="NZ_JBHSWW010000037.1"/>
</dbReference>
<dbReference type="PRINTS" id="PR01607">
    <property type="entry name" value="APYRASEFAMLY"/>
</dbReference>
<protein>
    <submittedName>
        <fullName evidence="5">5'-nucleotidase C-terminal domain-containing protein</fullName>
    </submittedName>
</protein>
<keyword evidence="1" id="KW-0732">Signal</keyword>
<keyword evidence="6" id="KW-1185">Reference proteome</keyword>
<evidence type="ECO:0000256" key="1">
    <source>
        <dbReference type="ARBA" id="ARBA00022729"/>
    </source>
</evidence>
<dbReference type="PANTHER" id="PTHR11575">
    <property type="entry name" value="5'-NUCLEOTIDASE-RELATED"/>
    <property type="match status" value="1"/>
</dbReference>
<dbReference type="Gene3D" id="3.60.21.10">
    <property type="match status" value="1"/>
</dbReference>
<feature type="domain" description="5'-Nucleotidase C-terminal" evidence="4">
    <location>
        <begin position="385"/>
        <end position="534"/>
    </location>
</feature>
<dbReference type="InterPro" id="IPR004843">
    <property type="entry name" value="Calcineurin-like_PHP"/>
</dbReference>